<feature type="compositionally biased region" description="Low complexity" evidence="1">
    <location>
        <begin position="280"/>
        <end position="296"/>
    </location>
</feature>
<feature type="compositionally biased region" description="Polar residues" evidence="1">
    <location>
        <begin position="497"/>
        <end position="522"/>
    </location>
</feature>
<feature type="compositionally biased region" description="Polar residues" evidence="1">
    <location>
        <begin position="416"/>
        <end position="485"/>
    </location>
</feature>
<gene>
    <name evidence="2" type="ORF">TTHERM_00241800</name>
</gene>
<dbReference type="AlphaFoldDB" id="I7M405"/>
<feature type="compositionally biased region" description="Low complexity" evidence="1">
    <location>
        <begin position="386"/>
        <end position="404"/>
    </location>
</feature>
<evidence type="ECO:0000313" key="3">
    <source>
        <dbReference type="Proteomes" id="UP000009168"/>
    </source>
</evidence>
<dbReference type="GeneID" id="7825306"/>
<name>I7M405_TETTS</name>
<dbReference type="OrthoDB" id="290824at2759"/>
<evidence type="ECO:0000313" key="2">
    <source>
        <dbReference type="EMBL" id="EAS04659.2"/>
    </source>
</evidence>
<evidence type="ECO:0000256" key="1">
    <source>
        <dbReference type="SAM" id="MobiDB-lite"/>
    </source>
</evidence>
<feature type="compositionally biased region" description="Polar residues" evidence="1">
    <location>
        <begin position="259"/>
        <end position="268"/>
    </location>
</feature>
<dbReference type="InParanoid" id="I7M405"/>
<keyword evidence="3" id="KW-1185">Reference proteome</keyword>
<dbReference type="Proteomes" id="UP000009168">
    <property type="component" value="Unassembled WGS sequence"/>
</dbReference>
<dbReference type="eggNOG" id="ENOG502SWVU">
    <property type="taxonomic scope" value="Eukaryota"/>
</dbReference>
<feature type="region of interest" description="Disordered" evidence="1">
    <location>
        <begin position="565"/>
        <end position="626"/>
    </location>
</feature>
<feature type="compositionally biased region" description="Polar residues" evidence="1">
    <location>
        <begin position="350"/>
        <end position="385"/>
    </location>
</feature>
<accession>I7M405</accession>
<feature type="compositionally biased region" description="Basic and acidic residues" evidence="1">
    <location>
        <begin position="78"/>
        <end position="93"/>
    </location>
</feature>
<proteinExistence type="predicted"/>
<feature type="compositionally biased region" description="Polar residues" evidence="1">
    <location>
        <begin position="581"/>
        <end position="592"/>
    </location>
</feature>
<protein>
    <submittedName>
        <fullName evidence="2">Uncharacterized protein</fullName>
    </submittedName>
</protein>
<dbReference type="EMBL" id="GG662443">
    <property type="protein sequence ID" value="EAS04659.2"/>
    <property type="molecule type" value="Genomic_DNA"/>
</dbReference>
<sequence>MFLQNIENPVKVRNQLKRMFKQSAQYCYTWDFETRQVCGLDKSEYVASLYEVQINGLVKRCECWVKQRFIIQRQAQQTDRRNSSFESRSEKSSKSPNKSALSQQNFNTNIGNNNSNSVLTNNHSSNQNGHAQISSPLVPQHDKYVIRFESYGHSKRDRMTQSINPLSYAFDKILVDYVYLFIETEEVSKQKLIKEINRAIQNARYYDATRKLTQLEEVFNEKNTPLSQGFLNTINQKKKEQEYLNQILVQNLQVSTPKALSQSPSCSNGRVLRSQDTQKKLNQQQSSNQSNQQGQSKQKEAQQNDHKSNGKQQKEKGSAQNQNSISAQGLNDQNILLSSPQINNSHLLQPSQAYQPPANSIASQTRNRSPMINSSTPSAAQSPNKSFSLNGASNSSNNNSPQKSHVTHGSPKKVSAFNSSPSKSATSANCSDNNQSPKQTILSVITTRSSISSPKKLGNQSPQKIIQSSPRLTPSPSPKSTNVPKQQGQNLQQQPQHNFKTPSNEISTRSQTTQLISSTQDNNKQKKKAINENEKLVPQSPTPSNQSMQTRYQEQLLNLNGQQNIQNQQSQQSPLIQKSSAKSSDIQSIEKANNNNNNSKTEMEIEDSNMKQQSKEKQSPKRKALK</sequence>
<feature type="compositionally biased region" description="Low complexity" evidence="1">
    <location>
        <begin position="94"/>
        <end position="126"/>
    </location>
</feature>
<feature type="region of interest" description="Disordered" evidence="1">
    <location>
        <begin position="350"/>
        <end position="550"/>
    </location>
</feature>
<dbReference type="RefSeq" id="XP_001024904.2">
    <property type="nucleotide sequence ID" value="XM_001024904.2"/>
</dbReference>
<feature type="compositionally biased region" description="Low complexity" evidence="1">
    <location>
        <begin position="565"/>
        <end position="580"/>
    </location>
</feature>
<feature type="compositionally biased region" description="Low complexity" evidence="1">
    <location>
        <begin position="486"/>
        <end position="496"/>
    </location>
</feature>
<feature type="region of interest" description="Disordered" evidence="1">
    <location>
        <begin position="259"/>
        <end position="324"/>
    </location>
</feature>
<organism evidence="2 3">
    <name type="scientific">Tetrahymena thermophila (strain SB210)</name>
    <dbReference type="NCBI Taxonomy" id="312017"/>
    <lineage>
        <taxon>Eukaryota</taxon>
        <taxon>Sar</taxon>
        <taxon>Alveolata</taxon>
        <taxon>Ciliophora</taxon>
        <taxon>Intramacronucleata</taxon>
        <taxon>Oligohymenophorea</taxon>
        <taxon>Hymenostomatida</taxon>
        <taxon>Tetrahymenina</taxon>
        <taxon>Tetrahymenidae</taxon>
        <taxon>Tetrahymena</taxon>
    </lineage>
</organism>
<reference evidence="3" key="1">
    <citation type="journal article" date="2006" name="PLoS Biol.">
        <title>Macronuclear genome sequence of the ciliate Tetrahymena thermophila, a model eukaryote.</title>
        <authorList>
            <person name="Eisen J.A."/>
            <person name="Coyne R.S."/>
            <person name="Wu M."/>
            <person name="Wu D."/>
            <person name="Thiagarajan M."/>
            <person name="Wortman J.R."/>
            <person name="Badger J.H."/>
            <person name="Ren Q."/>
            <person name="Amedeo P."/>
            <person name="Jones K.M."/>
            <person name="Tallon L.J."/>
            <person name="Delcher A.L."/>
            <person name="Salzberg S.L."/>
            <person name="Silva J.C."/>
            <person name="Haas B.J."/>
            <person name="Majoros W.H."/>
            <person name="Farzad M."/>
            <person name="Carlton J.M."/>
            <person name="Smith R.K. Jr."/>
            <person name="Garg J."/>
            <person name="Pearlman R.E."/>
            <person name="Karrer K.M."/>
            <person name="Sun L."/>
            <person name="Manning G."/>
            <person name="Elde N.C."/>
            <person name="Turkewitz A.P."/>
            <person name="Asai D.J."/>
            <person name="Wilkes D.E."/>
            <person name="Wang Y."/>
            <person name="Cai H."/>
            <person name="Collins K."/>
            <person name="Stewart B.A."/>
            <person name="Lee S.R."/>
            <person name="Wilamowska K."/>
            <person name="Weinberg Z."/>
            <person name="Ruzzo W.L."/>
            <person name="Wloga D."/>
            <person name="Gaertig J."/>
            <person name="Frankel J."/>
            <person name="Tsao C.-C."/>
            <person name="Gorovsky M.A."/>
            <person name="Keeling P.J."/>
            <person name="Waller R.F."/>
            <person name="Patron N.J."/>
            <person name="Cherry J.M."/>
            <person name="Stover N.A."/>
            <person name="Krieger C.J."/>
            <person name="del Toro C."/>
            <person name="Ryder H.F."/>
            <person name="Williamson S.C."/>
            <person name="Barbeau R.A."/>
            <person name="Hamilton E.P."/>
            <person name="Orias E."/>
        </authorList>
    </citation>
    <scope>NUCLEOTIDE SEQUENCE [LARGE SCALE GENOMIC DNA]</scope>
    <source>
        <strain evidence="3">SB210</strain>
    </source>
</reference>
<dbReference type="KEGG" id="tet:TTHERM_00241800"/>
<feature type="compositionally biased region" description="Basic and acidic residues" evidence="1">
    <location>
        <begin position="297"/>
        <end position="317"/>
    </location>
</feature>
<feature type="region of interest" description="Disordered" evidence="1">
    <location>
        <begin position="76"/>
        <end position="135"/>
    </location>
</feature>